<evidence type="ECO:0000313" key="1">
    <source>
        <dbReference type="EMBL" id="ELZ96449.1"/>
    </source>
</evidence>
<dbReference type="AlphaFoldDB" id="M0ILW2"/>
<evidence type="ECO:0000313" key="2">
    <source>
        <dbReference type="Proteomes" id="UP000011550"/>
    </source>
</evidence>
<dbReference type="EMBL" id="AOLN01000007">
    <property type="protein sequence ID" value="ELZ96449.1"/>
    <property type="molecule type" value="Genomic_DNA"/>
</dbReference>
<dbReference type="RefSeq" id="WP_008318782.1">
    <property type="nucleotide sequence ID" value="NZ_AOLN01000007.1"/>
</dbReference>
<keyword evidence="2" id="KW-1185">Reference proteome</keyword>
<comment type="caution">
    <text evidence="1">The sequence shown here is derived from an EMBL/GenBank/DDBJ whole genome shotgun (WGS) entry which is preliminary data.</text>
</comment>
<accession>M0ILW2</accession>
<organism evidence="1 2">
    <name type="scientific">Haloferax mucosum ATCC BAA-1512</name>
    <dbReference type="NCBI Taxonomy" id="662479"/>
    <lineage>
        <taxon>Archaea</taxon>
        <taxon>Methanobacteriati</taxon>
        <taxon>Methanobacteriota</taxon>
        <taxon>Stenosarchaea group</taxon>
        <taxon>Halobacteria</taxon>
        <taxon>Halobacteriales</taxon>
        <taxon>Haloferacaceae</taxon>
        <taxon>Haloferax</taxon>
    </lineage>
</organism>
<dbReference type="Proteomes" id="UP000011550">
    <property type="component" value="Unassembled WGS sequence"/>
</dbReference>
<name>M0ILW2_9EURY</name>
<dbReference type="PATRIC" id="fig|662479.7.peg.997"/>
<sequence length="98" mass="11519">MARKPSRNRRQADKKLLAAHKQVLALWSERTLKELDPLVIHDPFGKPETLGDLEEEFYEARRRELERVHLEPISWIATSEFRTNVPDDWEAIVVSRGE</sequence>
<gene>
    <name evidence="1" type="ORF">C440_04858</name>
</gene>
<proteinExistence type="predicted"/>
<protein>
    <submittedName>
        <fullName evidence="1">Uncharacterized protein</fullName>
    </submittedName>
</protein>
<reference evidence="1 2" key="1">
    <citation type="journal article" date="2014" name="PLoS Genet.">
        <title>Phylogenetically driven sequencing of extremely halophilic archaea reveals strategies for static and dynamic osmo-response.</title>
        <authorList>
            <person name="Becker E.A."/>
            <person name="Seitzer P.M."/>
            <person name="Tritt A."/>
            <person name="Larsen D."/>
            <person name="Krusor M."/>
            <person name="Yao A.I."/>
            <person name="Wu D."/>
            <person name="Madern D."/>
            <person name="Eisen J.A."/>
            <person name="Darling A.E."/>
            <person name="Facciotti M.T."/>
        </authorList>
    </citation>
    <scope>NUCLEOTIDE SEQUENCE [LARGE SCALE GENOMIC DNA]</scope>
    <source>
        <strain evidence="1 2">ATCC BAA-1512</strain>
    </source>
</reference>